<protein>
    <recommendedName>
        <fullName evidence="5">BED-type domain-containing protein</fullName>
    </recommendedName>
</protein>
<accession>A0A180H245</accession>
<gene>
    <name evidence="2" type="ORF">PTTG_25616</name>
</gene>
<evidence type="ECO:0008006" key="5">
    <source>
        <dbReference type="Google" id="ProtNLM"/>
    </source>
</evidence>
<dbReference type="PANTHER" id="PTHR47501:SF5">
    <property type="entry name" value="HAT C-TERMINAL DIMERISATION DOMAIN-CONTAINING PROTEIN"/>
    <property type="match status" value="1"/>
</dbReference>
<reference evidence="2" key="1">
    <citation type="submission" date="2009-11" db="EMBL/GenBank/DDBJ databases">
        <authorList>
            <consortium name="The Broad Institute Genome Sequencing Platform"/>
            <person name="Ward D."/>
            <person name="Feldgarden M."/>
            <person name="Earl A."/>
            <person name="Young S.K."/>
            <person name="Zeng Q."/>
            <person name="Koehrsen M."/>
            <person name="Alvarado L."/>
            <person name="Berlin A."/>
            <person name="Bochicchio J."/>
            <person name="Borenstein D."/>
            <person name="Chapman S.B."/>
            <person name="Chen Z."/>
            <person name="Engels R."/>
            <person name="Freedman E."/>
            <person name="Gellesch M."/>
            <person name="Goldberg J."/>
            <person name="Griggs A."/>
            <person name="Gujja S."/>
            <person name="Heilman E."/>
            <person name="Heiman D."/>
            <person name="Hepburn T."/>
            <person name="Howarth C."/>
            <person name="Jen D."/>
            <person name="Larson L."/>
            <person name="Lewis B."/>
            <person name="Mehta T."/>
            <person name="Park D."/>
            <person name="Pearson M."/>
            <person name="Roberts A."/>
            <person name="Saif S."/>
            <person name="Shea T."/>
            <person name="Shenoy N."/>
            <person name="Sisk P."/>
            <person name="Stolte C."/>
            <person name="Sykes S."/>
            <person name="Thomson T."/>
            <person name="Walk T."/>
            <person name="White J."/>
            <person name="Yandava C."/>
            <person name="Izard J."/>
            <person name="Baranova O.V."/>
            <person name="Blanton J.M."/>
            <person name="Tanner A.C."/>
            <person name="Dewhirst F.E."/>
            <person name="Haas B."/>
            <person name="Nusbaum C."/>
            <person name="Birren B."/>
        </authorList>
    </citation>
    <scope>NUCLEOTIDE SEQUENCE [LARGE SCALE GENOMIC DNA]</scope>
    <source>
        <strain evidence="2">1-1 BBBD Race 1</strain>
    </source>
</reference>
<feature type="region of interest" description="Disordered" evidence="1">
    <location>
        <begin position="1"/>
        <end position="160"/>
    </location>
</feature>
<organism evidence="2">
    <name type="scientific">Puccinia triticina (isolate 1-1 / race 1 (BBBD))</name>
    <name type="common">Brown leaf rust fungus</name>
    <dbReference type="NCBI Taxonomy" id="630390"/>
    <lineage>
        <taxon>Eukaryota</taxon>
        <taxon>Fungi</taxon>
        <taxon>Dikarya</taxon>
        <taxon>Basidiomycota</taxon>
        <taxon>Pucciniomycotina</taxon>
        <taxon>Pucciniomycetes</taxon>
        <taxon>Pucciniales</taxon>
        <taxon>Pucciniaceae</taxon>
        <taxon>Puccinia</taxon>
    </lineage>
</organism>
<proteinExistence type="predicted"/>
<reference evidence="3" key="4">
    <citation type="submission" date="2025-05" db="UniProtKB">
        <authorList>
            <consortium name="EnsemblFungi"/>
        </authorList>
    </citation>
    <scope>IDENTIFICATION</scope>
    <source>
        <strain evidence="3">isolate 1-1 / race 1 (BBBD)</strain>
    </source>
</reference>
<feature type="compositionally biased region" description="Polar residues" evidence="1">
    <location>
        <begin position="73"/>
        <end position="82"/>
    </location>
</feature>
<feature type="compositionally biased region" description="Basic and acidic residues" evidence="1">
    <location>
        <begin position="132"/>
        <end position="154"/>
    </location>
</feature>
<dbReference type="VEuPathDB" id="FungiDB:PTTG_25616"/>
<keyword evidence="4" id="KW-1185">Reference proteome</keyword>
<dbReference type="OrthoDB" id="2505040at2759"/>
<evidence type="ECO:0000313" key="4">
    <source>
        <dbReference type="Proteomes" id="UP000005240"/>
    </source>
</evidence>
<reference evidence="3 4" key="3">
    <citation type="journal article" date="2017" name="G3 (Bethesda)">
        <title>Comparative analysis highlights variable genome content of wheat rusts and divergence of the mating loci.</title>
        <authorList>
            <person name="Cuomo C.A."/>
            <person name="Bakkeren G."/>
            <person name="Khalil H.B."/>
            <person name="Panwar V."/>
            <person name="Joly D."/>
            <person name="Linning R."/>
            <person name="Sakthikumar S."/>
            <person name="Song X."/>
            <person name="Adiconis X."/>
            <person name="Fan L."/>
            <person name="Goldberg J.M."/>
            <person name="Levin J.Z."/>
            <person name="Young S."/>
            <person name="Zeng Q."/>
            <person name="Anikster Y."/>
            <person name="Bruce M."/>
            <person name="Wang M."/>
            <person name="Yin C."/>
            <person name="McCallum B."/>
            <person name="Szabo L.J."/>
            <person name="Hulbert S."/>
            <person name="Chen X."/>
            <person name="Fellers J.P."/>
        </authorList>
    </citation>
    <scope>NUCLEOTIDE SEQUENCE</scope>
    <source>
        <strain evidence="4">Isolate 1-1 / race 1 (BBBD)</strain>
        <strain evidence="3">isolate 1-1 / race 1 (BBBD)</strain>
    </source>
</reference>
<dbReference type="Proteomes" id="UP000005240">
    <property type="component" value="Unassembled WGS sequence"/>
</dbReference>
<reference evidence="2" key="2">
    <citation type="submission" date="2016-05" db="EMBL/GenBank/DDBJ databases">
        <title>Comparative analysis highlights variable genome content of wheat rusts and divergence of the mating loci.</title>
        <authorList>
            <person name="Cuomo C.A."/>
            <person name="Bakkeren G."/>
            <person name="Szabo L."/>
            <person name="Khalil H."/>
            <person name="Joly D."/>
            <person name="Goldberg J."/>
            <person name="Young S."/>
            <person name="Zeng Q."/>
            <person name="Fellers J."/>
        </authorList>
    </citation>
    <scope>NUCLEOTIDE SEQUENCE [LARGE SCALE GENOMIC DNA]</scope>
    <source>
        <strain evidence="2">1-1 BBBD Race 1</strain>
    </source>
</reference>
<dbReference type="EMBL" id="ADAS02000006">
    <property type="protein sequence ID" value="OAV98668.1"/>
    <property type="molecule type" value="Genomic_DNA"/>
</dbReference>
<dbReference type="PANTHER" id="PTHR47501">
    <property type="entry name" value="TRANSPOSASE-RELATED"/>
    <property type="match status" value="1"/>
</dbReference>
<evidence type="ECO:0000313" key="3">
    <source>
        <dbReference type="EnsemblFungi" id="PTTG_25616-t43_1-p1"/>
    </source>
</evidence>
<sequence length="400" mass="45302">MSSQSTQQAGYTSDASEGRFRRSSRVTTPIKRPGMINPSPDSRRSITQPLLSDRTSSTTQPRKRKAPSELDSESISQDTPIATKQKGKKPTASSRSQRTPRNSEAQSSQATDYIQDSDEENLKAQPKRKRRNPEFDDARDFFSEPFRRKDDPSDKPPQTYSCRWCSKEVRVSQSSFSNLRAHRDGSCQGGRVSEGCPKRRDAIAAGAKLPPTTLEEDRLKKAGGKPGTITHHFAPVEKFNNVVLNQILTLWLLRQAIPWTRVEDAYLRAAFHYCQAGANLFKRRWAADSARTVYLDLQAAMIKRVKDTDSKFNLIHDVWTTKGNRFGFIGALVSFIDNDWNYNVLHLSLKLVACHHRGSLLAEPVINVLKKHQLQGKINYRFRLKQRYNGFNNALPIASP</sequence>
<dbReference type="EnsemblFungi" id="PTTG_25616-t43_1">
    <property type="protein sequence ID" value="PTTG_25616-t43_1-p1"/>
    <property type="gene ID" value="PTTG_25616"/>
</dbReference>
<feature type="compositionally biased region" description="Polar residues" evidence="1">
    <location>
        <begin position="45"/>
        <end position="60"/>
    </location>
</feature>
<evidence type="ECO:0000256" key="1">
    <source>
        <dbReference type="SAM" id="MobiDB-lite"/>
    </source>
</evidence>
<evidence type="ECO:0000313" key="2">
    <source>
        <dbReference type="EMBL" id="OAV98668.1"/>
    </source>
</evidence>
<feature type="compositionally biased region" description="Polar residues" evidence="1">
    <location>
        <begin position="1"/>
        <end position="15"/>
    </location>
</feature>
<feature type="compositionally biased region" description="Polar residues" evidence="1">
    <location>
        <begin position="91"/>
        <end position="114"/>
    </location>
</feature>
<dbReference type="AlphaFoldDB" id="A0A180H245"/>
<name>A0A180H245_PUCT1</name>